<dbReference type="GeneID" id="80903738"/>
<dbReference type="OrthoDB" id="10664470at2759"/>
<dbReference type="RefSeq" id="XP_056075855.1">
    <property type="nucleotide sequence ID" value="XM_056209033.1"/>
</dbReference>
<dbReference type="AlphaFoldDB" id="A0A9W8XU85"/>
<name>A0A9W8XU85_9PLEO</name>
<keyword evidence="3" id="KW-1185">Reference proteome</keyword>
<comment type="caution">
    <text evidence="2">The sequence shown here is derived from an EMBL/GenBank/DDBJ whole genome shotgun (WGS) entry which is preliminary data.</text>
</comment>
<organism evidence="2 3">
    <name type="scientific">Didymosphaeria variabile</name>
    <dbReference type="NCBI Taxonomy" id="1932322"/>
    <lineage>
        <taxon>Eukaryota</taxon>
        <taxon>Fungi</taxon>
        <taxon>Dikarya</taxon>
        <taxon>Ascomycota</taxon>
        <taxon>Pezizomycotina</taxon>
        <taxon>Dothideomycetes</taxon>
        <taxon>Pleosporomycetidae</taxon>
        <taxon>Pleosporales</taxon>
        <taxon>Massarineae</taxon>
        <taxon>Didymosphaeriaceae</taxon>
        <taxon>Didymosphaeria</taxon>
    </lineage>
</organism>
<dbReference type="Proteomes" id="UP001140513">
    <property type="component" value="Unassembled WGS sequence"/>
</dbReference>
<dbReference type="EMBL" id="JAPEUX010000001">
    <property type="protein sequence ID" value="KAJ4359653.1"/>
    <property type="molecule type" value="Genomic_DNA"/>
</dbReference>
<gene>
    <name evidence="2" type="ORF">N0V89_000208</name>
</gene>
<protein>
    <submittedName>
        <fullName evidence="2">Uncharacterized protein</fullName>
    </submittedName>
</protein>
<keyword evidence="1" id="KW-0732">Signal</keyword>
<evidence type="ECO:0000313" key="3">
    <source>
        <dbReference type="Proteomes" id="UP001140513"/>
    </source>
</evidence>
<sequence>MRIFVAFIGAVAALAVPVAARALPEAGVAAVVSSEVTSGLVATEAAIAKRSSKVPDGIAGVSPDEASPDTHYCGYAYSEHGLRGYNVALVVDWDTHTDGHFRSYIISGNCDCEFRGKGVGNQENFLHIKGPGQGELPWDAWFFFCKLVGHTKRDQVEDSAVVASPASPDHDETIYCGYAYTEKGLRGENIALQTDMVLQKDKNFKSVIISGECLCTFHTGKDGAEGPLQKIKGPVQGDLQLESFRAYCVQDGFKKGEQAKDLGASTLAPAPAPRSDDTIYCGYAYTAPNLRGEKYDLAADAVVRDNIFKSYIISGQCKCDFIPYHDDHPSETIKGPTQGNLIKEAREVWCRQDGSRQRDEIQVLAAREETVQ</sequence>
<feature type="signal peptide" evidence="1">
    <location>
        <begin position="1"/>
        <end position="20"/>
    </location>
</feature>
<evidence type="ECO:0000313" key="2">
    <source>
        <dbReference type="EMBL" id="KAJ4359653.1"/>
    </source>
</evidence>
<accession>A0A9W8XU85</accession>
<evidence type="ECO:0000256" key="1">
    <source>
        <dbReference type="SAM" id="SignalP"/>
    </source>
</evidence>
<proteinExistence type="predicted"/>
<feature type="chain" id="PRO_5040876678" evidence="1">
    <location>
        <begin position="21"/>
        <end position="372"/>
    </location>
</feature>
<reference evidence="2" key="1">
    <citation type="submission" date="2022-10" db="EMBL/GenBank/DDBJ databases">
        <title>Tapping the CABI collections for fungal endophytes: first genome assemblies for Collariella, Neodidymelliopsis, Ascochyta clinopodiicola, Didymella pomorum, Didymosphaeria variabile, Neocosmospora piperis and Neocucurbitaria cava.</title>
        <authorList>
            <person name="Hill R."/>
        </authorList>
    </citation>
    <scope>NUCLEOTIDE SEQUENCE</scope>
    <source>
        <strain evidence="2">IMI 356815</strain>
    </source>
</reference>